<evidence type="ECO:0000313" key="2">
    <source>
        <dbReference type="EMBL" id="AAX44434.1"/>
    </source>
</evidence>
<proteinExistence type="predicted"/>
<dbReference type="Proteomes" id="UP000000991">
    <property type="component" value="Segment"/>
</dbReference>
<evidence type="ECO:0000313" key="4">
    <source>
        <dbReference type="Proteomes" id="UP000000991"/>
    </source>
</evidence>
<organism evidence="2 4">
    <name type="scientific">Prochlorococcus phage P-SSM2</name>
    <dbReference type="NCBI Taxonomy" id="268746"/>
    <lineage>
        <taxon>Viruses</taxon>
        <taxon>Duplodnaviria</taxon>
        <taxon>Heunggongvirae</taxon>
        <taxon>Uroviricota</taxon>
        <taxon>Caudoviricetes</taxon>
        <taxon>Pantevenvirales</taxon>
        <taxon>Kyanoviridae</taxon>
        <taxon>Salacisavirus</taxon>
        <taxon>Salacisavirus pssm2</taxon>
    </lineage>
</organism>
<accession>Q58MU8</accession>
<dbReference type="EMBL" id="AY939844">
    <property type="protein sequence ID" value="AAX44434.1"/>
    <property type="molecule type" value="Genomic_DNA"/>
</dbReference>
<keyword evidence="4" id="KW-1185">Reference proteome</keyword>
<evidence type="ECO:0000256" key="1">
    <source>
        <dbReference type="SAM" id="MobiDB-lite"/>
    </source>
</evidence>
<reference evidence="3 5" key="2">
    <citation type="submission" date="2009-10" db="EMBL/GenBank/DDBJ databases">
        <title>The Genome Sequence of Prochlorococcus phage P-SSM2.</title>
        <authorList>
            <consortium name="The Broad Institute Genome Sequencing Platform"/>
            <person name="Henn M.R."/>
            <person name="Sullivan M.S."/>
            <person name="Osburne M.S."/>
            <person name="Levin J."/>
            <person name="Malboeuf C."/>
            <person name="Casali M."/>
            <person name="Russ C."/>
            <person name="Lennon N."/>
            <person name="Chapman S.B."/>
            <person name="Erlich R."/>
            <person name="Young S.K."/>
            <person name="Koehrsen M."/>
            <person name="Yandava C."/>
            <person name="Zeng Q."/>
            <person name="Alvarado L."/>
            <person name="Anderson S."/>
            <person name="Berlin A."/>
            <person name="Borenstein D."/>
            <person name="Chen Z."/>
            <person name="Engels R."/>
            <person name="Freedman E."/>
            <person name="Gellesch M."/>
            <person name="Goldberg J."/>
            <person name="Green L."/>
            <person name="Griggs A."/>
            <person name="Gujja S."/>
            <person name="Heilman E.R."/>
            <person name="Heiman D."/>
            <person name="Hepburn T."/>
            <person name="Howarth C."/>
            <person name="Jen D."/>
            <person name="Larson L."/>
            <person name="Lewis B."/>
            <person name="Mehta T."/>
            <person name="Park D."/>
            <person name="Pearson M."/>
            <person name="Richards J."/>
            <person name="Rizzolo K."/>
            <person name="Roberts A."/>
            <person name="Ryan E."/>
            <person name="Saif S."/>
            <person name="Shea T."/>
            <person name="Shenoy N."/>
            <person name="Sisk P."/>
            <person name="Stolte C."/>
            <person name="Sykes S."/>
            <person name="Walk T."/>
            <person name="White J."/>
            <person name="Yu Q."/>
            <person name="Coleman M.L."/>
            <person name="Huang K.H."/>
            <person name="Weigele P.R."/>
            <person name="DeFrancesco A.S."/>
            <person name="Kern S.E."/>
            <person name="Thompson L.R."/>
            <person name="Fu R."/>
            <person name="Hombeck B."/>
            <person name="Chisholm S.W."/>
            <person name="Haas B."/>
            <person name="Nusbaum C."/>
            <person name="Birren B."/>
        </authorList>
    </citation>
    <scope>NUCLEOTIDE SEQUENCE [LARGE SCALE GENOMIC DNA]</scope>
    <source>
        <strain evidence="3">P-SSM2</strain>
    </source>
</reference>
<evidence type="ECO:0000313" key="3">
    <source>
        <dbReference type="EMBL" id="ACY75932.1"/>
    </source>
</evidence>
<sequence length="239" mass="28152">MVDDFLPPQVQLPPPKEFFFRNAMWLEPRTGVYFEFDIVKYVSKQEIFNDQPHFWEKLWKIRFLGCTDEQLSNQHPIFAKNINDILVVGQQYSLKDHAKFYFDKESQKNIIGLELYGLEFCGLFNPEFFETLHEPSVCVDNPFEIILKNPPDKYPEYGSEEYLQLFKETAGNSVGTHGDKEIGGHFDYVSHIRVTRKPEEYPEWLKEEGKPSKAVRRNKPKSIGITDYFNQPKNKNPFN</sequence>
<dbReference type="KEGG" id="vg:3294326"/>
<reference evidence="2 4" key="3">
    <citation type="journal article" date="2010" name="Environ. Microbiol.">
        <title>Genomic analysis of oceanic cyanobacterial myoviruses compared with T4-like myoviruses from diverse hosts and environments.</title>
        <authorList>
            <person name="Sullivan M.B."/>
            <person name="Huang K.H."/>
            <person name="Ignacio-Espinoza J.C."/>
            <person name="Berlin A.M."/>
            <person name="Kelly L."/>
            <person name="Weigele P.R."/>
            <person name="DeFrancesco A.S."/>
            <person name="Kern S.E."/>
            <person name="Thompson L.R."/>
            <person name="Young S."/>
            <person name="Yandava C."/>
            <person name="Fu R."/>
            <person name="Krastins B."/>
            <person name="Chase M."/>
            <person name="Sarracino D."/>
            <person name="Osburne M.S."/>
            <person name="Henn M.R."/>
            <person name="Chisholm S.W."/>
        </authorList>
    </citation>
    <scope>NUCLEOTIDE SEQUENCE [LARGE SCALE GENOMIC DNA]</scope>
</reference>
<protein>
    <submittedName>
        <fullName evidence="2">Uncharacterized protein</fullName>
    </submittedName>
</protein>
<gene>
    <name evidence="3" type="ORF">PCMG_00056</name>
    <name evidence="2" type="ORF">PSSM2_056</name>
</gene>
<dbReference type="RefSeq" id="YP_214288.1">
    <property type="nucleotide sequence ID" value="NC_006883.2"/>
</dbReference>
<feature type="compositionally biased region" description="Polar residues" evidence="1">
    <location>
        <begin position="228"/>
        <end position="239"/>
    </location>
</feature>
<dbReference type="EMBL" id="GU071092">
    <property type="protein sequence ID" value="ACY75932.1"/>
    <property type="molecule type" value="Genomic_DNA"/>
</dbReference>
<name>Q58MU8_BPPRM</name>
<dbReference type="GeneID" id="3294326"/>
<reference evidence="2 4" key="1">
    <citation type="journal article" date="2005" name="PLoS Biol.">
        <title>Three Prochlorococcus cyanophage genomes: signature features and ecological interpretations.</title>
        <authorList>
            <person name="Sullivan M.B."/>
            <person name="Coleman M.L."/>
            <person name="Weigele P."/>
            <person name="Rohwer F."/>
            <person name="Chisholm S.W."/>
        </authorList>
    </citation>
    <scope>NUCLEOTIDE SEQUENCE</scope>
</reference>
<feature type="region of interest" description="Disordered" evidence="1">
    <location>
        <begin position="208"/>
        <end position="239"/>
    </location>
</feature>
<organismHost>
    <name type="scientific">Prochlorococcus</name>
    <dbReference type="NCBI Taxonomy" id="1218"/>
</organismHost>
<evidence type="ECO:0000313" key="5">
    <source>
        <dbReference type="Proteomes" id="UP000013923"/>
    </source>
</evidence>
<dbReference type="Proteomes" id="UP000013923">
    <property type="component" value="Genome"/>
</dbReference>